<dbReference type="SUPFAM" id="SSF55785">
    <property type="entry name" value="PYP-like sensor domain (PAS domain)"/>
    <property type="match status" value="1"/>
</dbReference>
<dbReference type="Gene3D" id="3.20.20.450">
    <property type="entry name" value="EAL domain"/>
    <property type="match status" value="1"/>
</dbReference>
<organism evidence="3 4">
    <name type="scientific">Salinisphaera orenii MK-B5</name>
    <dbReference type="NCBI Taxonomy" id="856730"/>
    <lineage>
        <taxon>Bacteria</taxon>
        <taxon>Pseudomonadati</taxon>
        <taxon>Pseudomonadota</taxon>
        <taxon>Gammaproteobacteria</taxon>
        <taxon>Salinisphaerales</taxon>
        <taxon>Salinisphaeraceae</taxon>
        <taxon>Salinisphaera</taxon>
    </lineage>
</organism>
<evidence type="ECO:0000313" key="3">
    <source>
        <dbReference type="EMBL" id="ROO27413.1"/>
    </source>
</evidence>
<evidence type="ECO:0000313" key="4">
    <source>
        <dbReference type="Proteomes" id="UP000283993"/>
    </source>
</evidence>
<gene>
    <name evidence="3" type="ORF">SAOR_08500</name>
</gene>
<dbReference type="InterPro" id="IPR035919">
    <property type="entry name" value="EAL_sf"/>
</dbReference>
<name>A0A423PPA9_9GAMM</name>
<dbReference type="CDD" id="cd00130">
    <property type="entry name" value="PAS"/>
    <property type="match status" value="1"/>
</dbReference>
<evidence type="ECO:0000259" key="1">
    <source>
        <dbReference type="PROSITE" id="PS50883"/>
    </source>
</evidence>
<dbReference type="PROSITE" id="PS50883">
    <property type="entry name" value="EAL"/>
    <property type="match status" value="1"/>
</dbReference>
<dbReference type="SMART" id="SM00267">
    <property type="entry name" value="GGDEF"/>
    <property type="match status" value="1"/>
</dbReference>
<dbReference type="EMBL" id="AYKH01000013">
    <property type="protein sequence ID" value="ROO27413.1"/>
    <property type="molecule type" value="Genomic_DNA"/>
</dbReference>
<dbReference type="PROSITE" id="PS50887">
    <property type="entry name" value="GGDEF"/>
    <property type="match status" value="1"/>
</dbReference>
<proteinExistence type="predicted"/>
<evidence type="ECO:0008006" key="5">
    <source>
        <dbReference type="Google" id="ProtNLM"/>
    </source>
</evidence>
<dbReference type="InterPro" id="IPR035965">
    <property type="entry name" value="PAS-like_dom_sf"/>
</dbReference>
<dbReference type="NCBIfam" id="TIGR00229">
    <property type="entry name" value="sensory_box"/>
    <property type="match status" value="1"/>
</dbReference>
<dbReference type="Pfam" id="PF00990">
    <property type="entry name" value="GGDEF"/>
    <property type="match status" value="1"/>
</dbReference>
<dbReference type="Pfam" id="PF00563">
    <property type="entry name" value="EAL"/>
    <property type="match status" value="1"/>
</dbReference>
<reference evidence="3 4" key="1">
    <citation type="submission" date="2013-10" db="EMBL/GenBank/DDBJ databases">
        <title>Salinisphaera orenii MK-B5 Genome Sequencing.</title>
        <authorList>
            <person name="Lai Q."/>
            <person name="Li C."/>
            <person name="Shao Z."/>
        </authorList>
    </citation>
    <scope>NUCLEOTIDE SEQUENCE [LARGE SCALE GENOMIC DNA]</scope>
    <source>
        <strain evidence="3 4">MK-B5</strain>
    </source>
</reference>
<dbReference type="Pfam" id="PF08448">
    <property type="entry name" value="PAS_4"/>
    <property type="match status" value="1"/>
</dbReference>
<dbReference type="InterPro" id="IPR043128">
    <property type="entry name" value="Rev_trsase/Diguanyl_cyclase"/>
</dbReference>
<keyword evidence="4" id="KW-1185">Reference proteome</keyword>
<dbReference type="InterPro" id="IPR029787">
    <property type="entry name" value="Nucleotide_cyclase"/>
</dbReference>
<accession>A0A423PPA9</accession>
<dbReference type="PANTHER" id="PTHR33121">
    <property type="entry name" value="CYCLIC DI-GMP PHOSPHODIESTERASE PDEF"/>
    <property type="match status" value="1"/>
</dbReference>
<dbReference type="GO" id="GO:0071111">
    <property type="term" value="F:cyclic-guanylate-specific phosphodiesterase activity"/>
    <property type="evidence" value="ECO:0007669"/>
    <property type="project" value="InterPro"/>
</dbReference>
<protein>
    <recommendedName>
        <fullName evidence="5">Diguanylate cyclase</fullName>
    </recommendedName>
</protein>
<dbReference type="AlphaFoldDB" id="A0A423PPA9"/>
<dbReference type="PANTHER" id="PTHR33121:SF23">
    <property type="entry name" value="CYCLIC DI-GMP PHOSPHODIESTERASE PDEB"/>
    <property type="match status" value="1"/>
</dbReference>
<dbReference type="InterPro" id="IPR000160">
    <property type="entry name" value="GGDEF_dom"/>
</dbReference>
<feature type="domain" description="GGDEF" evidence="2">
    <location>
        <begin position="303"/>
        <end position="437"/>
    </location>
</feature>
<dbReference type="NCBIfam" id="TIGR00254">
    <property type="entry name" value="GGDEF"/>
    <property type="match status" value="1"/>
</dbReference>
<feature type="domain" description="EAL" evidence="1">
    <location>
        <begin position="449"/>
        <end position="701"/>
    </location>
</feature>
<dbReference type="InterPro" id="IPR013656">
    <property type="entry name" value="PAS_4"/>
</dbReference>
<evidence type="ECO:0000259" key="2">
    <source>
        <dbReference type="PROSITE" id="PS50887"/>
    </source>
</evidence>
<dbReference type="Proteomes" id="UP000283993">
    <property type="component" value="Unassembled WGS sequence"/>
</dbReference>
<dbReference type="RefSeq" id="WP_123631044.1">
    <property type="nucleotide sequence ID" value="NZ_AYKH01000013.1"/>
</dbReference>
<sequence length="701" mass="76076">MNQAQASAAATSEATPETLKAVVIGREQDAIEAVRAALSAQPHDCELIHASDPANVVSPEQVGTIALYGLVCPAETDSARRALALLRNLAGDAPILLFVTAEAGLDAVQAVAEGAWDLCPLDDASTLNRRVAQAMEIGHSRLARHDLGQRLVHSQRRLDVLLSQGEDARASLIDGRIVDASPAFARLLGLADVADANGLDLLDAVAEHERGRVEEAIAQVAREHTDTSMVFDLATREGRRQPVRALFQPGVDESGGRQRVSAVFQASDQGRAPIANAPQRPLHDGRMALHKVLAHTDARSPERVPGLIFVATDGISTLQDRMGLAQSDLVLQELGLFLLENLRGEDRVFRFGAGEYVLLVERHSSREIAESAERLHQMLSEEIFGDERHSATLSASVAHIPLVAGGAHSADQRLRMVMDAAYDLRAEGGNACRACETSEAEQADPAADAEQWVPRLQQALVRDRFSLAYQGITSLAGDSQPYFDCLLRYVDDRGALVRPGEFLGAAEQAGLMPEIDRWVARRAIAVIDQQRAKDAHITLFVKLSAATLSDADAFVAALREAVRERAIPRHQLILSLREDDVRAQTHAARALARTLDEDGFRVALTHYGSTPKAIQVLDNLPAAFIKLAPDFARQVLGGNEDGQLGAIIANARERRIPLIAEQIEDANSMARLWQAGVNYVQGHFIQEPDTEALAHTENRLR</sequence>
<dbReference type="CDD" id="cd01948">
    <property type="entry name" value="EAL"/>
    <property type="match status" value="1"/>
</dbReference>
<dbReference type="InterPro" id="IPR050706">
    <property type="entry name" value="Cyclic-di-GMP_PDE-like"/>
</dbReference>
<dbReference type="SUPFAM" id="SSF141868">
    <property type="entry name" value="EAL domain-like"/>
    <property type="match status" value="1"/>
</dbReference>
<dbReference type="Gene3D" id="3.30.70.270">
    <property type="match status" value="1"/>
</dbReference>
<dbReference type="SUPFAM" id="SSF55073">
    <property type="entry name" value="Nucleotide cyclase"/>
    <property type="match status" value="1"/>
</dbReference>
<dbReference type="InterPro" id="IPR000014">
    <property type="entry name" value="PAS"/>
</dbReference>
<dbReference type="Gene3D" id="3.30.450.20">
    <property type="entry name" value="PAS domain"/>
    <property type="match status" value="1"/>
</dbReference>
<comment type="caution">
    <text evidence="3">The sequence shown here is derived from an EMBL/GenBank/DDBJ whole genome shotgun (WGS) entry which is preliminary data.</text>
</comment>
<dbReference type="SMART" id="SM00052">
    <property type="entry name" value="EAL"/>
    <property type="match status" value="1"/>
</dbReference>
<dbReference type="InterPro" id="IPR001633">
    <property type="entry name" value="EAL_dom"/>
</dbReference>